<protein>
    <submittedName>
        <fullName evidence="1">Uncharacterized protein</fullName>
    </submittedName>
</protein>
<dbReference type="AlphaFoldDB" id="A0A699X714"/>
<name>A0A699X714_TANCI</name>
<organism evidence="1">
    <name type="scientific">Tanacetum cinerariifolium</name>
    <name type="common">Dalmatian daisy</name>
    <name type="synonym">Chrysanthemum cinerariifolium</name>
    <dbReference type="NCBI Taxonomy" id="118510"/>
    <lineage>
        <taxon>Eukaryota</taxon>
        <taxon>Viridiplantae</taxon>
        <taxon>Streptophyta</taxon>
        <taxon>Embryophyta</taxon>
        <taxon>Tracheophyta</taxon>
        <taxon>Spermatophyta</taxon>
        <taxon>Magnoliopsida</taxon>
        <taxon>eudicotyledons</taxon>
        <taxon>Gunneridae</taxon>
        <taxon>Pentapetalae</taxon>
        <taxon>asterids</taxon>
        <taxon>campanulids</taxon>
        <taxon>Asterales</taxon>
        <taxon>Asteraceae</taxon>
        <taxon>Asteroideae</taxon>
        <taxon>Anthemideae</taxon>
        <taxon>Anthemidinae</taxon>
        <taxon>Tanacetum</taxon>
    </lineage>
</organism>
<proteinExistence type="predicted"/>
<evidence type="ECO:0000313" key="1">
    <source>
        <dbReference type="EMBL" id="GFD55555.1"/>
    </source>
</evidence>
<gene>
    <name evidence="1" type="ORF">Tci_927524</name>
</gene>
<accession>A0A699X714</accession>
<feature type="non-terminal residue" evidence="1">
    <location>
        <position position="1"/>
    </location>
</feature>
<feature type="non-terminal residue" evidence="1">
    <location>
        <position position="93"/>
    </location>
</feature>
<comment type="caution">
    <text evidence="1">The sequence shown here is derived from an EMBL/GenBank/DDBJ whole genome shotgun (WGS) entry which is preliminary data.</text>
</comment>
<sequence length="93" mass="9932">GPARGDRAAAARHPELGGGALADATLTSCNRVAADLAEPWRPGGVLWQRRRRTAGAVRAGGRRGRNSRIRIILQRRRGPRMDGAARPGGCGQW</sequence>
<reference evidence="1" key="1">
    <citation type="journal article" date="2019" name="Sci. Rep.">
        <title>Draft genome of Tanacetum cinerariifolium, the natural source of mosquito coil.</title>
        <authorList>
            <person name="Yamashiro T."/>
            <person name="Shiraishi A."/>
            <person name="Satake H."/>
            <person name="Nakayama K."/>
        </authorList>
    </citation>
    <scope>NUCLEOTIDE SEQUENCE</scope>
</reference>
<dbReference type="EMBL" id="BKCJ011819279">
    <property type="protein sequence ID" value="GFD55555.1"/>
    <property type="molecule type" value="Genomic_DNA"/>
</dbReference>